<dbReference type="PANTHER" id="PTHR35617">
    <property type="entry name" value="PHAGE_INTEGRASE DOMAIN-CONTAINING PROTEIN"/>
    <property type="match status" value="1"/>
</dbReference>
<dbReference type="InterPro" id="IPR012337">
    <property type="entry name" value="RNaseH-like_sf"/>
</dbReference>
<accession>A0A151J1C5</accession>
<evidence type="ECO:0000313" key="2">
    <source>
        <dbReference type="EMBL" id="KYN15258.1"/>
    </source>
</evidence>
<dbReference type="Proteomes" id="UP000078492">
    <property type="component" value="Unassembled WGS sequence"/>
</dbReference>
<dbReference type="GO" id="GO:0003676">
    <property type="term" value="F:nucleic acid binding"/>
    <property type="evidence" value="ECO:0007669"/>
    <property type="project" value="InterPro"/>
</dbReference>
<dbReference type="InterPro" id="IPR036397">
    <property type="entry name" value="RNaseH_sf"/>
</dbReference>
<sequence>MWYFCKKKQSNCFSPSISEALEFLSTALSNTGSYSTLNSYRAAISLLSADEVGLHPLVKRFFRGVATLKPQCPRYDFVWDPAPVIAHLASLYPYENLSLKLISEKLVTLLALTTAQRMQTLAAIQVIQVRVTDTLVIRIPAKLKISGLGRSHKGPSRFPLLIFKPFLNKPELCVYSLVKSYLKLTHDLRQKDCDAFFISFRFPHGSVSSQTLSQCWGQQVLTPLPLSKSSGKQLWSILISVAGVQDVMMVGAYCGYKKPDDINLFLEDFISEVIYLINNGLEIKGIFVPVKNEIAVLKESLHEDGPLLPNCTGPQYSKILGFSFTLIAGDRRDNCFLSYDGNIIVLKNIAFDRTTYSLVVIGQYFTVVEDFYILPCKSQLVGIYLASKLSKTKMLSYLYCTLMNKVYYIINDYDILYMKYIFPFNQFLVYLSRTFPNIYLLCIYNLVKLTFGFDAGWQKKGSGRSYNSLTGHGTAIGFYRGKVIGFATRNKRCATCESIERRLSDPNNNSALDEKQRNHDCRKDFEGSSKAMEAVIACAIFLHNPHFEEVNVRLGTLIGDDDSLIRESLLNIVPHAFDDHSKCGDWCKYKIDPVSYRHKILPGGKGLIDKGHINREKIQAVFEVFSRNAEKLSPCGSTQGNESLNHTIASRAPKHLHYGGSSSNDIRVSDSIFHKNIGNTTISHINQKMKNSPTTKSSHQFRLKKDKEAALRKMKTQTVQFKRRRRQLFDQKLEGICYESGCGLDVTIDFIDQPTAIPENVNIVYFDLETTGFGRQMEIVQIAAKFELSTFDIYIMPSLQISDKASEVTGLTIKNNILFYNCSPVTTHSKKDAARSFLQFLKRVGPNIILVAHNCFRFDGPAIVALMKNEGLLNDFISVAVGFADSLSLFKAKLKETRGAKASYKQIVLAEEFLGLNSSKGAHNAVYDIDMLEKLIKHPQINITKDDIQKNAKRTHFFISPKASQLLSNALKQSLQCEEGSEDQKSVGLSSHMIKKIDAAGITLDNLLQCYSSSKQQGIKILLAQNVGGKPRITKSKKIIDQLCAKLEIILQGRK</sequence>
<dbReference type="InterPro" id="IPR054362">
    <property type="entry name" value="Exu_RNase_H-like"/>
</dbReference>
<dbReference type="AlphaFoldDB" id="A0A151J1C5"/>
<dbReference type="Pfam" id="PF20700">
    <property type="entry name" value="Mutator"/>
    <property type="match status" value="1"/>
</dbReference>
<dbReference type="EMBL" id="KQ980585">
    <property type="protein sequence ID" value="KYN15258.1"/>
    <property type="molecule type" value="Genomic_DNA"/>
</dbReference>
<dbReference type="PANTHER" id="PTHR35617:SF3">
    <property type="entry name" value="CORE-BINDING (CB) DOMAIN-CONTAINING PROTEIN"/>
    <property type="match status" value="1"/>
</dbReference>
<keyword evidence="3" id="KW-1185">Reference proteome</keyword>
<dbReference type="InterPro" id="IPR049012">
    <property type="entry name" value="Mutator_transp_dom"/>
</dbReference>
<dbReference type="CDD" id="cd06127">
    <property type="entry name" value="DEDDh"/>
    <property type="match status" value="1"/>
</dbReference>
<dbReference type="Gene3D" id="3.30.420.10">
    <property type="entry name" value="Ribonuclease H-like superfamily/Ribonuclease H"/>
    <property type="match status" value="1"/>
</dbReference>
<organism evidence="2 3">
    <name type="scientific">Trachymyrmex cornetzi</name>
    <dbReference type="NCBI Taxonomy" id="471704"/>
    <lineage>
        <taxon>Eukaryota</taxon>
        <taxon>Metazoa</taxon>
        <taxon>Ecdysozoa</taxon>
        <taxon>Arthropoda</taxon>
        <taxon>Hexapoda</taxon>
        <taxon>Insecta</taxon>
        <taxon>Pterygota</taxon>
        <taxon>Neoptera</taxon>
        <taxon>Endopterygota</taxon>
        <taxon>Hymenoptera</taxon>
        <taxon>Apocrita</taxon>
        <taxon>Aculeata</taxon>
        <taxon>Formicoidea</taxon>
        <taxon>Formicidae</taxon>
        <taxon>Myrmicinae</taxon>
        <taxon>Trachymyrmex</taxon>
    </lineage>
</organism>
<evidence type="ECO:0000259" key="1">
    <source>
        <dbReference type="SMART" id="SM00479"/>
    </source>
</evidence>
<dbReference type="InterPro" id="IPR013520">
    <property type="entry name" value="Ribonucl_H"/>
</dbReference>
<proteinExistence type="predicted"/>
<dbReference type="InterPro" id="IPR057617">
    <property type="entry name" value="PML_C"/>
</dbReference>
<dbReference type="Pfam" id="PF22123">
    <property type="entry name" value="Exu_RNase_H_like"/>
    <property type="match status" value="1"/>
</dbReference>
<dbReference type="SMART" id="SM00479">
    <property type="entry name" value="EXOIII"/>
    <property type="match status" value="1"/>
</dbReference>
<feature type="domain" description="Exonuclease" evidence="1">
    <location>
        <begin position="762"/>
        <end position="945"/>
    </location>
</feature>
<dbReference type="SUPFAM" id="SSF53098">
    <property type="entry name" value="Ribonuclease H-like"/>
    <property type="match status" value="1"/>
</dbReference>
<protein>
    <recommendedName>
        <fullName evidence="1">Exonuclease domain-containing protein</fullName>
    </recommendedName>
</protein>
<dbReference type="STRING" id="471704.A0A151J1C5"/>
<evidence type="ECO:0000313" key="3">
    <source>
        <dbReference type="Proteomes" id="UP000078492"/>
    </source>
</evidence>
<dbReference type="Pfam" id="PF25244">
    <property type="entry name" value="PML_C"/>
    <property type="match status" value="1"/>
</dbReference>
<name>A0A151J1C5_9HYME</name>
<gene>
    <name evidence="2" type="ORF">ALC57_12525</name>
</gene>
<reference evidence="2 3" key="1">
    <citation type="submission" date="2015-09" db="EMBL/GenBank/DDBJ databases">
        <title>Trachymyrmex cornetzi WGS genome.</title>
        <authorList>
            <person name="Nygaard S."/>
            <person name="Hu H."/>
            <person name="Boomsma J."/>
            <person name="Zhang G."/>
        </authorList>
    </citation>
    <scope>NUCLEOTIDE SEQUENCE [LARGE SCALE GENOMIC DNA]</scope>
    <source>
        <strain evidence="2">Tcor2-1</strain>
        <tissue evidence="2">Whole body</tissue>
    </source>
</reference>